<proteinExistence type="predicted"/>
<protein>
    <submittedName>
        <fullName evidence="1">Uncharacterized protein</fullName>
    </submittedName>
</protein>
<evidence type="ECO:0000313" key="2">
    <source>
        <dbReference type="Proteomes" id="UP000222485"/>
    </source>
</evidence>
<sequence length="79" mass="8811">MRHASARWNVLTVRLDDVAHWVDEVDVVITDLETGEHPRGEDGEFLPILSATPETITLYNGHAIAGRYEITSSLEAPRV</sequence>
<organism evidence="1 2">
    <name type="scientific">Caulobacter phage Ccr32</name>
    <dbReference type="NCBI Taxonomy" id="1959738"/>
    <lineage>
        <taxon>Viruses</taxon>
        <taxon>Duplodnaviria</taxon>
        <taxon>Heunggongvirae</taxon>
        <taxon>Uroviricota</taxon>
        <taxon>Caudoviricetes</taxon>
        <taxon>Jeanschmidtviridae</taxon>
        <taxon>Shapirovirus</taxon>
        <taxon>Shapirovirus cbk</taxon>
    </lineage>
</organism>
<reference evidence="2" key="1">
    <citation type="journal article" date="2017" name="Curr. Microbiol.">
        <title>Genomic Diversity of Type B3 Bacteriophages of Caulobacter crescentus.</title>
        <authorList>
            <person name="Ash K.T."/>
            <person name="Drake K.M."/>
            <person name="Gibbs W.S."/>
            <person name="Ely B."/>
        </authorList>
    </citation>
    <scope>NUCLEOTIDE SEQUENCE [LARGE SCALE GENOMIC DNA]</scope>
</reference>
<gene>
    <name evidence="1" type="ORF">Ccr32_gp045</name>
</gene>
<dbReference type="EMBL" id="KY555146">
    <property type="protein sequence ID" value="ARB14964.1"/>
    <property type="molecule type" value="Genomic_DNA"/>
</dbReference>
<name>A0A1V0EDM9_9CAUD</name>
<accession>A0A1V0EDM9</accession>
<dbReference type="Proteomes" id="UP000222485">
    <property type="component" value="Genome"/>
</dbReference>
<evidence type="ECO:0000313" key="1">
    <source>
        <dbReference type="EMBL" id="ARB14964.1"/>
    </source>
</evidence>